<dbReference type="PANTHER" id="PTHR43441">
    <property type="entry name" value="RIBOSOMAL-PROTEIN-SERINE ACETYLTRANSFERASE"/>
    <property type="match status" value="1"/>
</dbReference>
<dbReference type="OrthoDB" id="120213at2157"/>
<feature type="domain" description="N-acetyltransferase" evidence="1">
    <location>
        <begin position="23"/>
        <end position="191"/>
    </location>
</feature>
<keyword evidence="2" id="KW-0808">Transferase</keyword>
<accession>A0A7D5GVS5</accession>
<organism evidence="2 3">
    <name type="scientific">Halorarum halophilum</name>
    <dbReference type="NCBI Taxonomy" id="2743090"/>
    <lineage>
        <taxon>Archaea</taxon>
        <taxon>Methanobacteriati</taxon>
        <taxon>Methanobacteriota</taxon>
        <taxon>Stenosarchaea group</taxon>
        <taxon>Halobacteria</taxon>
        <taxon>Halobacteriales</taxon>
        <taxon>Haloferacaceae</taxon>
        <taxon>Halorarum</taxon>
    </lineage>
</organism>
<sequence>MFPERILTDRLRFDRHDAAVDALELYERTGGGRSDTVDEECEYLSWNPHRHPKESHDVLQGFRDQWEAHESATYAVFPREGEEGAGEFAGNTGVGIDWDTLTGTLGIWLRKPFWGRGYSGERALAFADLVFRRLDLDLLAAEVFPNNEKSVRAVEKYVDRMGGRREGCFRNHIAPDGDDPRDVVRFSVTEEEWRGVVGDEGVAEFVEELDG</sequence>
<dbReference type="EMBL" id="CP058529">
    <property type="protein sequence ID" value="QLG26349.1"/>
    <property type="molecule type" value="Genomic_DNA"/>
</dbReference>
<dbReference type="Gene3D" id="3.40.630.30">
    <property type="match status" value="1"/>
</dbReference>
<dbReference type="GO" id="GO:0005737">
    <property type="term" value="C:cytoplasm"/>
    <property type="evidence" value="ECO:0007669"/>
    <property type="project" value="TreeGrafter"/>
</dbReference>
<dbReference type="Pfam" id="PF13302">
    <property type="entry name" value="Acetyltransf_3"/>
    <property type="match status" value="1"/>
</dbReference>
<dbReference type="KEGG" id="halg:HUG10_01790"/>
<dbReference type="GO" id="GO:0008999">
    <property type="term" value="F:protein-N-terminal-alanine acetyltransferase activity"/>
    <property type="evidence" value="ECO:0007669"/>
    <property type="project" value="TreeGrafter"/>
</dbReference>
<protein>
    <submittedName>
        <fullName evidence="2">GNAT family N-acetyltransferase</fullName>
    </submittedName>
</protein>
<name>A0A7D5GVS5_9EURY</name>
<dbReference type="InterPro" id="IPR000182">
    <property type="entry name" value="GNAT_dom"/>
</dbReference>
<dbReference type="InterPro" id="IPR051908">
    <property type="entry name" value="Ribosomal_N-acetyltransferase"/>
</dbReference>
<dbReference type="Proteomes" id="UP000509750">
    <property type="component" value="Chromosome"/>
</dbReference>
<dbReference type="SUPFAM" id="SSF55729">
    <property type="entry name" value="Acyl-CoA N-acyltransferases (Nat)"/>
    <property type="match status" value="1"/>
</dbReference>
<dbReference type="InterPro" id="IPR016181">
    <property type="entry name" value="Acyl_CoA_acyltransferase"/>
</dbReference>
<dbReference type="GeneID" id="56027525"/>
<dbReference type="PANTHER" id="PTHR43441:SF11">
    <property type="entry name" value="RIBOSOMAL-PROTEIN-SERINE ACETYLTRANSFERASE"/>
    <property type="match status" value="1"/>
</dbReference>
<dbReference type="RefSeq" id="WP_179167924.1">
    <property type="nucleotide sequence ID" value="NZ_CP058529.1"/>
</dbReference>
<evidence type="ECO:0000259" key="1">
    <source>
        <dbReference type="PROSITE" id="PS51186"/>
    </source>
</evidence>
<gene>
    <name evidence="2" type="ORF">HUG10_01790</name>
</gene>
<reference evidence="2 3" key="1">
    <citation type="submission" date="2020-07" db="EMBL/GenBank/DDBJ databases">
        <title>Gai3-2, isolated from salt lake.</title>
        <authorList>
            <person name="Cui H."/>
            <person name="Shi X."/>
        </authorList>
    </citation>
    <scope>NUCLEOTIDE SEQUENCE [LARGE SCALE GENOMIC DNA]</scope>
    <source>
        <strain evidence="2 3">Gai3-2</strain>
    </source>
</reference>
<evidence type="ECO:0000313" key="2">
    <source>
        <dbReference type="EMBL" id="QLG26349.1"/>
    </source>
</evidence>
<dbReference type="PROSITE" id="PS51186">
    <property type="entry name" value="GNAT"/>
    <property type="match status" value="1"/>
</dbReference>
<keyword evidence="3" id="KW-1185">Reference proteome</keyword>
<dbReference type="GO" id="GO:1990189">
    <property type="term" value="F:protein N-terminal-serine acetyltransferase activity"/>
    <property type="evidence" value="ECO:0007669"/>
    <property type="project" value="TreeGrafter"/>
</dbReference>
<dbReference type="AlphaFoldDB" id="A0A7D5GVS5"/>
<evidence type="ECO:0000313" key="3">
    <source>
        <dbReference type="Proteomes" id="UP000509750"/>
    </source>
</evidence>
<proteinExistence type="predicted"/>